<dbReference type="InterPro" id="IPR000421">
    <property type="entry name" value="FA58C"/>
</dbReference>
<sequence length="459" mass="54698">MEKQIVIRNKIGIPDTHYFVYKDKRYPIKYDFFKYSSNYFSKNQVEIQRLREIQLVDNEIEKDSNLTDELIESFINYIQCKDVVLNYEKSIVLNYLSNKYEVFQLKEITRNYILQYFQDQILFNMSQSHSIIETLVLEDIIAGKFDEYIDDDRLLTLNIRNLHRIIRKYSKKSENRKFFDFLFRCLDKYGHDASILFGEIDFGNSRSEYITRLLNDYSTVFDFTLIYSLLVKTLHEKQNEEENKADSIPNNTENKEQNLNASDQLSSEITRLHTLLEQLRNEQKEEEKEKGIPLLLKEDEEFNGIVKYLTNKTGGNIHENGTIKITSNTFYDGGEPKNLLDFTDKNYYRASRADSYITFDFKSMKVKVTNYSIKSNWNGPDAFHMRSWEVEVSNDEVIWKKIDERKNCQDLNGKLLTGTFDVLPNGYSRYVRVHQTDRPWGRGDHIWFFYMELYGFLQE</sequence>
<reference evidence="3 4" key="1">
    <citation type="submission" date="2024-04" db="EMBL/GenBank/DDBJ databases">
        <title>Tritrichomonas musculus Genome.</title>
        <authorList>
            <person name="Alves-Ferreira E."/>
            <person name="Grigg M."/>
            <person name="Lorenzi H."/>
            <person name="Galac M."/>
        </authorList>
    </citation>
    <scope>NUCLEOTIDE SEQUENCE [LARGE SCALE GENOMIC DNA]</scope>
    <source>
        <strain evidence="3 4">EAF2021</strain>
    </source>
</reference>
<feature type="domain" description="F5/8 type C" evidence="2">
    <location>
        <begin position="325"/>
        <end position="440"/>
    </location>
</feature>
<protein>
    <recommendedName>
        <fullName evidence="2">F5/8 type C domain-containing protein</fullName>
    </recommendedName>
</protein>
<evidence type="ECO:0000256" key="1">
    <source>
        <dbReference type="SAM" id="Coils"/>
    </source>
</evidence>
<accession>A0ABR2L0B8</accession>
<keyword evidence="4" id="KW-1185">Reference proteome</keyword>
<evidence type="ECO:0000313" key="3">
    <source>
        <dbReference type="EMBL" id="KAK8896779.1"/>
    </source>
</evidence>
<name>A0ABR2L0B8_9EUKA</name>
<dbReference type="InterPro" id="IPR008979">
    <property type="entry name" value="Galactose-bd-like_sf"/>
</dbReference>
<dbReference type="Proteomes" id="UP001470230">
    <property type="component" value="Unassembled WGS sequence"/>
</dbReference>
<dbReference type="Gene3D" id="2.60.120.260">
    <property type="entry name" value="Galactose-binding domain-like"/>
    <property type="match status" value="1"/>
</dbReference>
<dbReference type="SUPFAM" id="SSF49785">
    <property type="entry name" value="Galactose-binding domain-like"/>
    <property type="match status" value="1"/>
</dbReference>
<proteinExistence type="predicted"/>
<dbReference type="Pfam" id="PF00754">
    <property type="entry name" value="F5_F8_type_C"/>
    <property type="match status" value="1"/>
</dbReference>
<evidence type="ECO:0000313" key="4">
    <source>
        <dbReference type="Proteomes" id="UP001470230"/>
    </source>
</evidence>
<evidence type="ECO:0000259" key="2">
    <source>
        <dbReference type="Pfam" id="PF00754"/>
    </source>
</evidence>
<organism evidence="3 4">
    <name type="scientific">Tritrichomonas musculus</name>
    <dbReference type="NCBI Taxonomy" id="1915356"/>
    <lineage>
        <taxon>Eukaryota</taxon>
        <taxon>Metamonada</taxon>
        <taxon>Parabasalia</taxon>
        <taxon>Tritrichomonadida</taxon>
        <taxon>Tritrichomonadidae</taxon>
        <taxon>Tritrichomonas</taxon>
    </lineage>
</organism>
<comment type="caution">
    <text evidence="3">The sequence shown here is derived from an EMBL/GenBank/DDBJ whole genome shotgun (WGS) entry which is preliminary data.</text>
</comment>
<dbReference type="EMBL" id="JAPFFF010000002">
    <property type="protein sequence ID" value="KAK8896779.1"/>
    <property type="molecule type" value="Genomic_DNA"/>
</dbReference>
<feature type="coiled-coil region" evidence="1">
    <location>
        <begin position="262"/>
        <end position="289"/>
    </location>
</feature>
<gene>
    <name evidence="3" type="ORF">M9Y10_014696</name>
</gene>
<keyword evidence="1" id="KW-0175">Coiled coil</keyword>